<evidence type="ECO:0000313" key="1">
    <source>
        <dbReference type="EMBL" id="KAK0524832.1"/>
    </source>
</evidence>
<sequence length="275" mass="30200">MPLFAGLYAGQPKPPPTPLHRLLGPIEFLFINLLLTFEGLPKAIFHQLTHPNPLKLISPWAWRDLVLKFGFAKLLKGSDINHAKIKAPLIEMAYGRILEVGAGSGMTIKYYNPDKVTELIAIEPFTELRPELAQAISTAGLDKKATILTDGIDKRAALATQGVTEASFDTIVLVQVLCSVPNPKEQIAFLTSLLKPGGQILLFEHVGSKDTITRTLQRIFRPYWLFATQCCDLVRDSGDWITAQGGWSSVQVETPAAEDSSVLFPHAVGRFVKAS</sequence>
<dbReference type="Pfam" id="PF13489">
    <property type="entry name" value="Methyltransf_23"/>
    <property type="match status" value="1"/>
</dbReference>
<comment type="caution">
    <text evidence="1">The sequence shown here is derived from an EMBL/GenBank/DDBJ whole genome shotgun (WGS) entry which is preliminary data.</text>
</comment>
<dbReference type="PANTHER" id="PTHR45036">
    <property type="entry name" value="METHYLTRANSFERASE LIKE 7B"/>
    <property type="match status" value="1"/>
</dbReference>
<keyword evidence="2" id="KW-1185">Reference proteome</keyword>
<protein>
    <recommendedName>
        <fullName evidence="3">Methyltransferase type 11 domain-containing protein</fullName>
    </recommendedName>
</protein>
<evidence type="ECO:0008006" key="3">
    <source>
        <dbReference type="Google" id="ProtNLM"/>
    </source>
</evidence>
<gene>
    <name evidence="1" type="ORF">OC842_005708</name>
</gene>
<dbReference type="SUPFAM" id="SSF53335">
    <property type="entry name" value="S-adenosyl-L-methionine-dependent methyltransferases"/>
    <property type="match status" value="1"/>
</dbReference>
<dbReference type="CDD" id="cd02440">
    <property type="entry name" value="AdoMet_MTases"/>
    <property type="match status" value="1"/>
</dbReference>
<accession>A0AAN6G7E6</accession>
<dbReference type="InterPro" id="IPR029063">
    <property type="entry name" value="SAM-dependent_MTases_sf"/>
</dbReference>
<dbReference type="InterPro" id="IPR052356">
    <property type="entry name" value="Thiol_S-MT"/>
</dbReference>
<dbReference type="AlphaFoldDB" id="A0AAN6G7E6"/>
<name>A0AAN6G7E6_9BASI</name>
<dbReference type="EMBL" id="JAPDMQ010000431">
    <property type="protein sequence ID" value="KAK0524832.1"/>
    <property type="molecule type" value="Genomic_DNA"/>
</dbReference>
<evidence type="ECO:0000313" key="2">
    <source>
        <dbReference type="Proteomes" id="UP001176521"/>
    </source>
</evidence>
<reference evidence="1" key="1">
    <citation type="journal article" date="2023" name="PhytoFront">
        <title>Draft Genome Resources of Seven Strains of Tilletia horrida, Causal Agent of Kernel Smut of Rice.</title>
        <authorList>
            <person name="Khanal S."/>
            <person name="Antony Babu S."/>
            <person name="Zhou X.G."/>
        </authorList>
    </citation>
    <scope>NUCLEOTIDE SEQUENCE</scope>
    <source>
        <strain evidence="1">TX3</strain>
    </source>
</reference>
<proteinExistence type="predicted"/>
<dbReference type="PANTHER" id="PTHR45036:SF1">
    <property type="entry name" value="METHYLTRANSFERASE LIKE 7A"/>
    <property type="match status" value="1"/>
</dbReference>
<organism evidence="1 2">
    <name type="scientific">Tilletia horrida</name>
    <dbReference type="NCBI Taxonomy" id="155126"/>
    <lineage>
        <taxon>Eukaryota</taxon>
        <taxon>Fungi</taxon>
        <taxon>Dikarya</taxon>
        <taxon>Basidiomycota</taxon>
        <taxon>Ustilaginomycotina</taxon>
        <taxon>Exobasidiomycetes</taxon>
        <taxon>Tilletiales</taxon>
        <taxon>Tilletiaceae</taxon>
        <taxon>Tilletia</taxon>
    </lineage>
</organism>
<dbReference type="Gene3D" id="3.40.50.150">
    <property type="entry name" value="Vaccinia Virus protein VP39"/>
    <property type="match status" value="1"/>
</dbReference>
<dbReference type="Proteomes" id="UP001176521">
    <property type="component" value="Unassembled WGS sequence"/>
</dbReference>